<organism evidence="7 8">
    <name type="scientific">Clostridium perfringens</name>
    <dbReference type="NCBI Taxonomy" id="1502"/>
    <lineage>
        <taxon>Bacteria</taxon>
        <taxon>Bacillati</taxon>
        <taxon>Bacillota</taxon>
        <taxon>Clostridia</taxon>
        <taxon>Eubacteriales</taxon>
        <taxon>Clostridiaceae</taxon>
        <taxon>Clostridium</taxon>
    </lineage>
</organism>
<keyword evidence="6" id="KW-0067">ATP-binding</keyword>
<name>A0AAW9KJB2_CLOPF</name>
<dbReference type="InterPro" id="IPR027417">
    <property type="entry name" value="P-loop_NTPase"/>
</dbReference>
<feature type="non-terminal residue" evidence="7">
    <location>
        <position position="1"/>
    </location>
</feature>
<dbReference type="GO" id="GO:0006730">
    <property type="term" value="P:one-carbon metabolic process"/>
    <property type="evidence" value="ECO:0007669"/>
    <property type="project" value="UniProtKB-KW"/>
</dbReference>
<dbReference type="SUPFAM" id="SSF52540">
    <property type="entry name" value="P-loop containing nucleoside triphosphate hydrolases"/>
    <property type="match status" value="1"/>
</dbReference>
<keyword evidence="4 7" id="KW-0436">Ligase</keyword>
<gene>
    <name evidence="7" type="ORF">GNF83_15625</name>
</gene>
<keyword evidence="5" id="KW-0547">Nucleotide-binding</keyword>
<evidence type="ECO:0000256" key="5">
    <source>
        <dbReference type="ARBA" id="ARBA00022741"/>
    </source>
</evidence>
<sequence length="114" mass="12414">SIENKILTIAKEIYGAKGIVITPNAKKQIKELEKFNLDKLPICMAKTQYSLSDNPALLGRPENFDITVKEVRISNGAGFIVALNGDIMTMPGLPKVPAANKMDILDNGEIIGLF</sequence>
<dbReference type="GO" id="GO:0004329">
    <property type="term" value="F:formate-tetrahydrofolate ligase activity"/>
    <property type="evidence" value="ECO:0007669"/>
    <property type="project" value="UniProtKB-EC"/>
</dbReference>
<dbReference type="InterPro" id="IPR000559">
    <property type="entry name" value="Formate_THF_ligase"/>
</dbReference>
<dbReference type="AlphaFoldDB" id="A0AAW9KJB2"/>
<keyword evidence="3" id="KW-0554">One-carbon metabolism</keyword>
<comment type="caution">
    <text evidence="7">The sequence shown here is derived from an EMBL/GenBank/DDBJ whole genome shotgun (WGS) entry which is preliminary data.</text>
</comment>
<dbReference type="EMBL" id="WNUR01000300">
    <property type="protein sequence ID" value="MDZ7542604.1"/>
    <property type="molecule type" value="Genomic_DNA"/>
</dbReference>
<evidence type="ECO:0000256" key="6">
    <source>
        <dbReference type="ARBA" id="ARBA00022840"/>
    </source>
</evidence>
<protein>
    <recommendedName>
        <fullName evidence="2">formate--tetrahydrofolate ligase</fullName>
        <ecNumber evidence="2">6.3.4.3</ecNumber>
    </recommendedName>
</protein>
<comment type="pathway">
    <text evidence="1">One-carbon metabolism; tetrahydrofolate interconversion.</text>
</comment>
<evidence type="ECO:0000313" key="7">
    <source>
        <dbReference type="EMBL" id="MDZ7542604.1"/>
    </source>
</evidence>
<evidence type="ECO:0000256" key="3">
    <source>
        <dbReference type="ARBA" id="ARBA00022563"/>
    </source>
</evidence>
<evidence type="ECO:0000256" key="4">
    <source>
        <dbReference type="ARBA" id="ARBA00022598"/>
    </source>
</evidence>
<evidence type="ECO:0000256" key="1">
    <source>
        <dbReference type="ARBA" id="ARBA00004777"/>
    </source>
</evidence>
<dbReference type="EC" id="6.3.4.3" evidence="2"/>
<dbReference type="Proteomes" id="UP001288944">
    <property type="component" value="Unassembled WGS sequence"/>
</dbReference>
<accession>A0AAW9KJB2</accession>
<proteinExistence type="predicted"/>
<dbReference type="Pfam" id="PF01268">
    <property type="entry name" value="FTHFS"/>
    <property type="match status" value="1"/>
</dbReference>
<dbReference type="FunFam" id="3.10.410.10:FF:000001">
    <property type="entry name" value="Putative formate--tetrahydrofolate ligase"/>
    <property type="match status" value="1"/>
</dbReference>
<evidence type="ECO:0000256" key="2">
    <source>
        <dbReference type="ARBA" id="ARBA00012295"/>
    </source>
</evidence>
<evidence type="ECO:0000313" key="8">
    <source>
        <dbReference type="Proteomes" id="UP001288944"/>
    </source>
</evidence>
<reference evidence="7" key="1">
    <citation type="submission" date="2019-11" db="EMBL/GenBank/DDBJ databases">
        <title>Characterization of Clostridium perfringens isolates from swine manure treated agricultural soils.</title>
        <authorList>
            <person name="Wushke S.T."/>
        </authorList>
    </citation>
    <scope>NUCLEOTIDE SEQUENCE</scope>
    <source>
        <strain evidence="7">X62</strain>
    </source>
</reference>
<dbReference type="GO" id="GO:0005524">
    <property type="term" value="F:ATP binding"/>
    <property type="evidence" value="ECO:0007669"/>
    <property type="project" value="UniProtKB-KW"/>
</dbReference>
<dbReference type="Gene3D" id="3.10.410.10">
    <property type="entry name" value="Formyltetrahydrofolate synthetase, domain 3"/>
    <property type="match status" value="1"/>
</dbReference>